<sequence>MEIFDTLTLAGVIQSGPALSMYWQGFYPNEITFDTDEILFDLVFKDKKLAPFVAPNVQGRVIAARGYTTKTFRPAYVKPKDVINPNRTLKRRAGEQPIIGGMSLQERFQAVVADSQLEQRQRIENRIEWMCAMATIYGYVDVVGEAFPMQRVDFGRDPALTVQLTGGAAWDQATSDPLGNIQTMRTTAWKKSNSTITRLTMGLDAWSLFSQKPAVVELLNLFYKGSTSDFNRSRLDDGSPVQYQGTIGGYNGMGTLELYTYHDTYTGDDNTEQEILGSYDVVGTGPGLQGTQCFGAIMDFKNGLVPTRMFPKMWEEEDPSVAMLMTQSAPLMVPAQPNASFRMTVK</sequence>
<evidence type="ECO:0000313" key="4">
    <source>
        <dbReference type="EMBL" id="AAQ63358.1"/>
    </source>
</evidence>
<dbReference type="GO" id="GO:0019028">
    <property type="term" value="C:viral capsid"/>
    <property type="evidence" value="ECO:0007669"/>
    <property type="project" value="UniProtKB-UniRule"/>
</dbReference>
<proteinExistence type="inferred from homology"/>
<name>Q6UYI3_9CAUD</name>
<dbReference type="Proteomes" id="UP000002549">
    <property type="component" value="Segment"/>
</dbReference>
<dbReference type="Gene3D" id="3.15.30.10">
    <property type="entry name" value="putative capsid protein of prophage domain like"/>
    <property type="match status" value="1"/>
</dbReference>
<evidence type="ECO:0000256" key="3">
    <source>
        <dbReference type="HAMAP-Rule" id="MF_04133"/>
    </source>
</evidence>
<keyword evidence="1 3" id="KW-0167">Capsid protein</keyword>
<evidence type="ECO:0000256" key="1">
    <source>
        <dbReference type="ARBA" id="ARBA00022561"/>
    </source>
</evidence>
<dbReference type="HAMAP" id="MF_04133">
    <property type="entry name" value="CAPSID_LAMBDA"/>
    <property type="match status" value="1"/>
</dbReference>
<dbReference type="RefSeq" id="NP_918991.1">
    <property type="nucleotide sequence ID" value="NC_005091.2"/>
</dbReference>
<dbReference type="EMBL" id="AY357582">
    <property type="protein sequence ID" value="AAQ63358.1"/>
    <property type="molecule type" value="Genomic_DNA"/>
</dbReference>
<comment type="subcellular location">
    <subcellularLocation>
        <location evidence="3">Virion</location>
    </subcellularLocation>
    <subcellularLocation>
        <location evidence="3">Host cytoplasm</location>
    </subcellularLocation>
    <text evidence="3">Forms the capsid icosahedric shell.</text>
</comment>
<keyword evidence="3" id="KW-0946">Virion</keyword>
<dbReference type="KEGG" id="vg:2559600"/>
<dbReference type="Pfam" id="PF03864">
    <property type="entry name" value="Phage_cap_E"/>
    <property type="match status" value="1"/>
</dbReference>
<reference evidence="4" key="1">
    <citation type="submission" date="2006-02" db="EMBL/GenBank/DDBJ databases">
        <title>Complete nucleotide sequence of BcepNazgul, a novel soil phage of Burkholderia cepacia genomovar VII.</title>
        <authorList>
            <person name="Summer E.J."/>
            <person name="Peek M.L."/>
            <person name="Haliburton J.R."/>
            <person name="Hall E."/>
            <person name="Heusinkveld K."/>
            <person name="Simser J."/>
            <person name="No E.G."/>
            <person name="Gonzalez C.F."/>
            <person name="Young R.F."/>
        </authorList>
    </citation>
    <scope>NUCLEOTIDE SEQUENCE [LARGE SCALE GENOMIC DNA]</scope>
</reference>
<comment type="subunit">
    <text evidence="3">Homomultimer.</text>
</comment>
<dbReference type="InterPro" id="IPR005564">
    <property type="entry name" value="Major_capsid_GpE"/>
</dbReference>
<protein>
    <recommendedName>
        <fullName evidence="3">Major capsid protein</fullName>
    </recommendedName>
    <alternativeName>
        <fullName evidence="3">Major head protein</fullName>
    </alternativeName>
</protein>
<dbReference type="GeneID" id="2559600"/>
<gene>
    <name evidence="4" type="ORF">Nazgul58</name>
</gene>
<evidence type="ECO:0000313" key="5">
    <source>
        <dbReference type="Proteomes" id="UP000002549"/>
    </source>
</evidence>
<dbReference type="Gene3D" id="3.30.1930.10">
    <property type="entry name" value="capsid protein of prophage domain"/>
    <property type="match status" value="1"/>
</dbReference>
<keyword evidence="2 3" id="KW-1035">Host cytoplasm</keyword>
<dbReference type="GO" id="GO:0030430">
    <property type="term" value="C:host cell cytoplasm"/>
    <property type="evidence" value="ECO:0007669"/>
    <property type="project" value="UniProtKB-SubCell"/>
</dbReference>
<comment type="similarity">
    <text evidence="3">Belongs to the lambda phage major capsid protein family.</text>
</comment>
<keyword evidence="5" id="KW-1185">Reference proteome</keyword>
<dbReference type="OrthoDB" id="3208at10239"/>
<accession>Q6UYI3</accession>
<organism evidence="4 5">
    <name type="scientific">Burkholderia phage BcepNazgul</name>
    <dbReference type="NCBI Taxonomy" id="242861"/>
    <lineage>
        <taxon>Viruses</taxon>
        <taxon>Duplodnaviria</taxon>
        <taxon>Heunggongvirae</taxon>
        <taxon>Uroviricota</taxon>
        <taxon>Caudoviricetes</taxon>
        <taxon>Casjensviridae</taxon>
        <taxon>Nazgulvirus</taxon>
        <taxon>Nazgulvirus bcepnazgul</taxon>
        <taxon>Burkholderia virus BcepNazgul</taxon>
    </lineage>
</organism>
<keyword evidence="3" id="KW-0426">Late protein</keyword>
<comment type="function">
    <text evidence="3">Assembles to form an icosahedral capsid. The assembly is primed by the interaction between capsid assembly protease and portal dodecamer, and major capsid proteins assemble cooperatively to form the procapsid with the help of capsid scaffolding protein. Major capsid protein forms hexons and pentons of the icosahedron. Viral genomic DNA is packaged into the procapsid through the portal vertex. The packaging triggers a dramatic reconfiguration of the capsid shell.</text>
</comment>
<evidence type="ECO:0000256" key="2">
    <source>
        <dbReference type="ARBA" id="ARBA00023200"/>
    </source>
</evidence>